<dbReference type="GO" id="GO:0140664">
    <property type="term" value="F:ATP-dependent DNA damage sensor activity"/>
    <property type="evidence" value="ECO:0007669"/>
    <property type="project" value="InterPro"/>
</dbReference>
<keyword evidence="10" id="KW-1185">Reference proteome</keyword>
<evidence type="ECO:0000313" key="9">
    <source>
        <dbReference type="EMBL" id="TMW59540.1"/>
    </source>
</evidence>
<dbReference type="AlphaFoldDB" id="A0A8K1CB29"/>
<dbReference type="InterPro" id="IPR016467">
    <property type="entry name" value="DNA_recomb/repair_RecA-like"/>
</dbReference>
<evidence type="ECO:0000256" key="7">
    <source>
        <dbReference type="ARBA" id="ARBA00040674"/>
    </source>
</evidence>
<dbReference type="OrthoDB" id="5957327at2759"/>
<dbReference type="GO" id="GO:0007131">
    <property type="term" value="P:reciprocal meiotic recombination"/>
    <property type="evidence" value="ECO:0007669"/>
    <property type="project" value="TreeGrafter"/>
</dbReference>
<dbReference type="GO" id="GO:0005657">
    <property type="term" value="C:replication fork"/>
    <property type="evidence" value="ECO:0007669"/>
    <property type="project" value="TreeGrafter"/>
</dbReference>
<dbReference type="InterPro" id="IPR020588">
    <property type="entry name" value="RecA_ATP-bd"/>
</dbReference>
<dbReference type="Gene3D" id="3.40.50.300">
    <property type="entry name" value="P-loop containing nucleotide triphosphate hydrolases"/>
    <property type="match status" value="1"/>
</dbReference>
<dbReference type="InterPro" id="IPR013632">
    <property type="entry name" value="Rad51_C"/>
</dbReference>
<name>A0A8K1CB29_PYTOL</name>
<dbReference type="GO" id="GO:0000707">
    <property type="term" value="P:meiotic DNA recombinase assembly"/>
    <property type="evidence" value="ECO:0007669"/>
    <property type="project" value="TreeGrafter"/>
</dbReference>
<keyword evidence="5" id="KW-0234">DNA repair</keyword>
<accession>A0A8K1CB29</accession>
<dbReference type="GO" id="GO:0033065">
    <property type="term" value="C:Rad51C-XRCC3 complex"/>
    <property type="evidence" value="ECO:0007669"/>
    <property type="project" value="TreeGrafter"/>
</dbReference>
<dbReference type="InterPro" id="IPR027417">
    <property type="entry name" value="P-loop_NTPase"/>
</dbReference>
<dbReference type="Pfam" id="PF08423">
    <property type="entry name" value="Rad51"/>
    <property type="match status" value="1"/>
</dbReference>
<evidence type="ECO:0000256" key="5">
    <source>
        <dbReference type="ARBA" id="ARBA00023204"/>
    </source>
</evidence>
<dbReference type="PANTHER" id="PTHR46239:SF1">
    <property type="entry name" value="DNA REPAIR PROTEIN RAD51 HOMOLOG 3"/>
    <property type="match status" value="1"/>
</dbReference>
<keyword evidence="2" id="KW-0547">Nucleotide-binding</keyword>
<gene>
    <name evidence="9" type="ORF">Poli38472_004609</name>
</gene>
<keyword evidence="6" id="KW-0539">Nucleus</keyword>
<comment type="subcellular location">
    <subcellularLocation>
        <location evidence="1">Nucleus</location>
    </subcellularLocation>
</comment>
<dbReference type="GO" id="GO:0008821">
    <property type="term" value="F:crossover junction DNA endonuclease activity"/>
    <property type="evidence" value="ECO:0007669"/>
    <property type="project" value="TreeGrafter"/>
</dbReference>
<feature type="domain" description="RecA family profile 1" evidence="8">
    <location>
        <begin position="81"/>
        <end position="260"/>
    </location>
</feature>
<dbReference type="InterPro" id="IPR003593">
    <property type="entry name" value="AAA+_ATPase"/>
</dbReference>
<protein>
    <recommendedName>
        <fullName evidence="7">DNA repair protein RAD51 homolog 3</fullName>
    </recommendedName>
</protein>
<evidence type="ECO:0000256" key="1">
    <source>
        <dbReference type="ARBA" id="ARBA00004123"/>
    </source>
</evidence>
<reference evidence="9" key="1">
    <citation type="submission" date="2019-03" db="EMBL/GenBank/DDBJ databases">
        <title>Long read genome sequence of the mycoparasitic Pythium oligandrum ATCC 38472 isolated from sugarbeet rhizosphere.</title>
        <authorList>
            <person name="Gaulin E."/>
        </authorList>
    </citation>
    <scope>NUCLEOTIDE SEQUENCE</scope>
    <source>
        <strain evidence="9">ATCC 38472_TT</strain>
    </source>
</reference>
<dbReference type="PANTHER" id="PTHR46239">
    <property type="entry name" value="DNA REPAIR PROTEIN RAD51 HOMOLOG 3 RAD51C"/>
    <property type="match status" value="1"/>
</dbReference>
<evidence type="ECO:0000256" key="6">
    <source>
        <dbReference type="ARBA" id="ARBA00023242"/>
    </source>
</evidence>
<evidence type="ECO:0000256" key="4">
    <source>
        <dbReference type="ARBA" id="ARBA00022840"/>
    </source>
</evidence>
<dbReference type="SUPFAM" id="SSF52540">
    <property type="entry name" value="P-loop containing nucleoside triphosphate hydrolases"/>
    <property type="match status" value="1"/>
</dbReference>
<evidence type="ECO:0000313" key="10">
    <source>
        <dbReference type="Proteomes" id="UP000794436"/>
    </source>
</evidence>
<dbReference type="GO" id="GO:0033063">
    <property type="term" value="C:Rad51B-Rad51C-Rad51D-XRCC2 complex"/>
    <property type="evidence" value="ECO:0007669"/>
    <property type="project" value="TreeGrafter"/>
</dbReference>
<dbReference type="Proteomes" id="UP000794436">
    <property type="component" value="Unassembled WGS sequence"/>
</dbReference>
<evidence type="ECO:0000256" key="2">
    <source>
        <dbReference type="ARBA" id="ARBA00022741"/>
    </source>
</evidence>
<dbReference type="InterPro" id="IPR052093">
    <property type="entry name" value="HR_Repair_Mediator"/>
</dbReference>
<dbReference type="SMART" id="SM00382">
    <property type="entry name" value="AAA"/>
    <property type="match status" value="1"/>
</dbReference>
<keyword evidence="3" id="KW-0227">DNA damage</keyword>
<dbReference type="GO" id="GO:0000400">
    <property type="term" value="F:four-way junction DNA binding"/>
    <property type="evidence" value="ECO:0007669"/>
    <property type="project" value="TreeGrafter"/>
</dbReference>
<dbReference type="GO" id="GO:0005524">
    <property type="term" value="F:ATP binding"/>
    <property type="evidence" value="ECO:0007669"/>
    <property type="project" value="UniProtKB-KW"/>
</dbReference>
<organism evidence="9 10">
    <name type="scientific">Pythium oligandrum</name>
    <name type="common">Mycoparasitic fungus</name>
    <dbReference type="NCBI Taxonomy" id="41045"/>
    <lineage>
        <taxon>Eukaryota</taxon>
        <taxon>Sar</taxon>
        <taxon>Stramenopiles</taxon>
        <taxon>Oomycota</taxon>
        <taxon>Peronosporomycetes</taxon>
        <taxon>Pythiales</taxon>
        <taxon>Pythiaceae</taxon>
        <taxon>Pythium</taxon>
    </lineage>
</organism>
<proteinExistence type="predicted"/>
<evidence type="ECO:0000259" key="8">
    <source>
        <dbReference type="PROSITE" id="PS50162"/>
    </source>
</evidence>
<comment type="caution">
    <text evidence="9">The sequence shown here is derived from an EMBL/GenBank/DDBJ whole genome shotgun (WGS) entry which is preliminary data.</text>
</comment>
<dbReference type="PIRSF" id="PIRSF005856">
    <property type="entry name" value="Rad51"/>
    <property type="match status" value="1"/>
</dbReference>
<dbReference type="EMBL" id="SPLM01000109">
    <property type="protein sequence ID" value="TMW59540.1"/>
    <property type="molecule type" value="Genomic_DNA"/>
</dbReference>
<dbReference type="PROSITE" id="PS50162">
    <property type="entry name" value="RECA_2"/>
    <property type="match status" value="1"/>
</dbReference>
<evidence type="ECO:0000256" key="3">
    <source>
        <dbReference type="ARBA" id="ARBA00022763"/>
    </source>
</evidence>
<keyword evidence="4" id="KW-0067">ATP-binding</keyword>
<sequence length="334" mass="36009">MELADVELAACGLAPSALALLYKAGFRYKADVHGLSARDLANETGLSAKDAAVVVRVVDTMPKEDAPPPSAYDLLQELRRSRSSISTHLPGLDQVLGGGLSRSEVTEICGTPGTGKTQLSLHLCLAAQFDPAHPDERTSTIFIDTEGSFVIERVASMAESLVTTNAAFRAHGITRDDLLRGISYFRAHDFVELAEIIQSLSDLISSKPDVGLILIDSVAFHFRHGFEDYAQRIRAMDALSAQLQQLTVDTGVAVVLINQMTSKATLGLRSGAMYAPALGDNWAHSVTNRIQLSWESNSRVARVIKSSALAQGAAYFEVMESGVQVTESSEETMR</sequence>